<dbReference type="AlphaFoldDB" id="A0A9W4SW39"/>
<gene>
    <name evidence="2" type="ORF">FWILDA_LOCUS10872</name>
</gene>
<dbReference type="EMBL" id="CAMKVN010002906">
    <property type="protein sequence ID" value="CAI2183027.1"/>
    <property type="molecule type" value="Genomic_DNA"/>
</dbReference>
<accession>A0A9W4SW39</accession>
<evidence type="ECO:0000256" key="1">
    <source>
        <dbReference type="SAM" id="MobiDB-lite"/>
    </source>
</evidence>
<feature type="compositionally biased region" description="Basic and acidic residues" evidence="1">
    <location>
        <begin position="14"/>
        <end position="27"/>
    </location>
</feature>
<reference evidence="2" key="1">
    <citation type="submission" date="2022-08" db="EMBL/GenBank/DDBJ databases">
        <authorList>
            <person name="Kallberg Y."/>
            <person name="Tangrot J."/>
            <person name="Rosling A."/>
        </authorList>
    </citation>
    <scope>NUCLEOTIDE SEQUENCE</scope>
    <source>
        <strain evidence="2">Wild A</strain>
    </source>
</reference>
<name>A0A9W4SW39_9GLOM</name>
<feature type="region of interest" description="Disordered" evidence="1">
    <location>
        <begin position="1"/>
        <end position="27"/>
    </location>
</feature>
<comment type="caution">
    <text evidence="2">The sequence shown here is derived from an EMBL/GenBank/DDBJ whole genome shotgun (WGS) entry which is preliminary data.</text>
</comment>
<organism evidence="2 3">
    <name type="scientific">Funneliformis geosporum</name>
    <dbReference type="NCBI Taxonomy" id="1117311"/>
    <lineage>
        <taxon>Eukaryota</taxon>
        <taxon>Fungi</taxon>
        <taxon>Fungi incertae sedis</taxon>
        <taxon>Mucoromycota</taxon>
        <taxon>Glomeromycotina</taxon>
        <taxon>Glomeromycetes</taxon>
        <taxon>Glomerales</taxon>
        <taxon>Glomeraceae</taxon>
        <taxon>Funneliformis</taxon>
    </lineage>
</organism>
<keyword evidence="3" id="KW-1185">Reference proteome</keyword>
<evidence type="ECO:0000313" key="3">
    <source>
        <dbReference type="Proteomes" id="UP001153678"/>
    </source>
</evidence>
<proteinExistence type="predicted"/>
<dbReference type="Proteomes" id="UP001153678">
    <property type="component" value="Unassembled WGS sequence"/>
</dbReference>
<sequence length="42" mass="4553">MISEIGGIQNLKDQNPEGKSRSDKKDTTCKCCGKVCANPNKL</sequence>
<protein>
    <submittedName>
        <fullName evidence="2">18934_t:CDS:1</fullName>
    </submittedName>
</protein>
<evidence type="ECO:0000313" key="2">
    <source>
        <dbReference type="EMBL" id="CAI2183027.1"/>
    </source>
</evidence>